<gene>
    <name evidence="2" type="ORF">H0235_001733</name>
</gene>
<protein>
    <submittedName>
        <fullName evidence="2">Uncharacterized protein</fullName>
    </submittedName>
</protein>
<proteinExistence type="predicted"/>
<keyword evidence="3" id="KW-1185">Reference proteome</keyword>
<name>A0A834PGJ1_VESPE</name>
<dbReference type="AlphaFoldDB" id="A0A834PGJ1"/>
<comment type="caution">
    <text evidence="2">The sequence shown here is derived from an EMBL/GenBank/DDBJ whole genome shotgun (WGS) entry which is preliminary data.</text>
</comment>
<sequence length="117" mass="14004">MNLKKNGATGRRILVGRETLENPGYVKHRKTALRPELAEGMPFNRNDCVCMTNARFMRRNDGNIYWHELMSPLVRVERFIYWDISVPTTTLHGGKRWLQEEEEEEEEEKERRERLLE</sequence>
<evidence type="ECO:0000313" key="3">
    <source>
        <dbReference type="Proteomes" id="UP000600918"/>
    </source>
</evidence>
<reference evidence="2" key="1">
    <citation type="journal article" date="2020" name="G3 (Bethesda)">
        <title>High-Quality Assemblies for Three Invasive Social Wasps from the &lt;i&gt;Vespula&lt;/i&gt; Genus.</title>
        <authorList>
            <person name="Harrop T.W.R."/>
            <person name="Guhlin J."/>
            <person name="McLaughlin G.M."/>
            <person name="Permina E."/>
            <person name="Stockwell P."/>
            <person name="Gilligan J."/>
            <person name="Le Lec M.F."/>
            <person name="Gruber M.A.M."/>
            <person name="Quinn O."/>
            <person name="Lovegrove M."/>
            <person name="Duncan E.J."/>
            <person name="Remnant E.J."/>
            <person name="Van Eeckhoven J."/>
            <person name="Graham B."/>
            <person name="Knapp R.A."/>
            <person name="Langford K.W."/>
            <person name="Kronenberg Z."/>
            <person name="Press M.O."/>
            <person name="Eacker S.M."/>
            <person name="Wilson-Rankin E.E."/>
            <person name="Purcell J."/>
            <person name="Lester P.J."/>
            <person name="Dearden P.K."/>
        </authorList>
    </citation>
    <scope>NUCLEOTIDE SEQUENCE</scope>
    <source>
        <strain evidence="2">Volc-1</strain>
    </source>
</reference>
<accession>A0A834PGJ1</accession>
<feature type="region of interest" description="Disordered" evidence="1">
    <location>
        <begin position="94"/>
        <end position="117"/>
    </location>
</feature>
<dbReference type="EMBL" id="JACSDY010000001">
    <property type="protein sequence ID" value="KAF7439342.1"/>
    <property type="molecule type" value="Genomic_DNA"/>
</dbReference>
<evidence type="ECO:0000256" key="1">
    <source>
        <dbReference type="SAM" id="MobiDB-lite"/>
    </source>
</evidence>
<evidence type="ECO:0000313" key="2">
    <source>
        <dbReference type="EMBL" id="KAF7439342.1"/>
    </source>
</evidence>
<dbReference type="Proteomes" id="UP000600918">
    <property type="component" value="Unassembled WGS sequence"/>
</dbReference>
<organism evidence="2 3">
    <name type="scientific">Vespula pensylvanica</name>
    <name type="common">Western yellow jacket</name>
    <name type="synonym">Wasp</name>
    <dbReference type="NCBI Taxonomy" id="30213"/>
    <lineage>
        <taxon>Eukaryota</taxon>
        <taxon>Metazoa</taxon>
        <taxon>Ecdysozoa</taxon>
        <taxon>Arthropoda</taxon>
        <taxon>Hexapoda</taxon>
        <taxon>Insecta</taxon>
        <taxon>Pterygota</taxon>
        <taxon>Neoptera</taxon>
        <taxon>Endopterygota</taxon>
        <taxon>Hymenoptera</taxon>
        <taxon>Apocrita</taxon>
        <taxon>Aculeata</taxon>
        <taxon>Vespoidea</taxon>
        <taxon>Vespidae</taxon>
        <taxon>Vespinae</taxon>
        <taxon>Vespula</taxon>
    </lineage>
</organism>